<reference evidence="10" key="1">
    <citation type="journal article" date="2019" name="Int. J. Syst. Evol. Microbiol.">
        <title>The Global Catalogue of Microorganisms (GCM) 10K type strain sequencing project: providing services to taxonomists for standard genome sequencing and annotation.</title>
        <authorList>
            <consortium name="The Broad Institute Genomics Platform"/>
            <consortium name="The Broad Institute Genome Sequencing Center for Infectious Disease"/>
            <person name="Wu L."/>
            <person name="Ma J."/>
        </authorList>
    </citation>
    <scope>NUCLEOTIDE SEQUENCE [LARGE SCALE GENOMIC DNA]</scope>
    <source>
        <strain evidence="10">CGMCC 1.15342</strain>
    </source>
</reference>
<evidence type="ECO:0000256" key="2">
    <source>
        <dbReference type="ARBA" id="ARBA00022448"/>
    </source>
</evidence>
<feature type="domain" description="TonB-dependent receptor plug" evidence="8">
    <location>
        <begin position="126"/>
        <end position="230"/>
    </location>
</feature>
<name>A0ABQ1LDV9_9SPHI</name>
<dbReference type="NCBIfam" id="TIGR04056">
    <property type="entry name" value="OMP_RagA_SusC"/>
    <property type="match status" value="1"/>
</dbReference>
<dbReference type="InterPro" id="IPR036942">
    <property type="entry name" value="Beta-barrel_TonB_sf"/>
</dbReference>
<dbReference type="SUPFAM" id="SSF49464">
    <property type="entry name" value="Carboxypeptidase regulatory domain-like"/>
    <property type="match status" value="1"/>
</dbReference>
<dbReference type="Pfam" id="PF13715">
    <property type="entry name" value="CarbopepD_reg_2"/>
    <property type="match status" value="1"/>
</dbReference>
<keyword evidence="5 7" id="KW-0472">Membrane</keyword>
<sequence length="1080" mass="121094">MLNLFQNMKSLRIIFCIILFSVCWLPLSAQTVLEGEIRAQSGEMLQGAGVRLEKAARTTVSDANGYFRIALPSANDTLIITHMSFRETRIPVTPGMPQPLLIILERVENTLEEVEVNTGFYRVPRERVTGSFTHVDNSVLNRSVGGNILQRLEGIASGVQFTQANGTSPSDIRVRGLATIESSEEPLIVVDNFPYEGDINAINPNDIESVTVLKDAAASSIWGARAGNGVIVITTKQGHYNRRSHISFNSNVTVGDKPDLFYSQRRLPSDVVMQIEEEKYKQGGHYLPTENQSPFPEYVELLIKRDEGELSEEEFYSMETVLRNTDVREEALRYLYQQSLYQQYALNVSGGGENYSYYLSSGYDKNRSEVIGNGNSRLNLSLQNTFKPIEELELSVGGWYTQSTGTNNGLTLSNLRGGGAVYLSPYIRLADENGAPLPIIHEYRLPYAESESASGLLDWQYRPLDEIRLADHSSLANQLRLNGRLRFNTKIGFSVEASYQYVQDNGRSTSYYDPESYYVRNLVNRFTQPNGSTVIPHGGILVGGSEVPTTSHSGRGQLNYRREFGGVHELVALLGGEARQRVQEQYPGYTIYNYDSELLTGSANYNYTQNYEIRPIGRARVSPPSVARNRYTDRYLSYFANMSYGYGQRYILSASARWDGSNLFGVKTNQKGTPLWSAGFSWETSKEGFYRFELIPYLRWRVTYGSAGNINKRVSTYPTIFHAGPDWITGLQNAWISSAGNPSLRWEQVNTLNIGLDFSTKNKRFSGSADYYIKYASDLIGADYLAPSTGIITGGLASNTNLINYANLQTHGLDFQLTSVNVQGAFSWQTTVLANYVRNEITHYNTNETLELGSYFNPSTTPPVIGRSRDVVYAQPWHGLDHNSGLPVIYVGDEQSTDYRAYWDAFTPDQLLVAGVSVPPYHGSIRNDFSWRGISLSALISWKAGYVFRRGSMFPGREYETHGAVDYHMDYFKRWQQPGDEKHTNVPTGAGANTLAGSYAYRYTQALISSGDLIRLQDVSLSYTLDARRLGIPFQRIRFYAYARNLGVLWKANRDGIDPDFADAEFPAPRTVALGLQLTI</sequence>
<comment type="similarity">
    <text evidence="7">Belongs to the TonB-dependent receptor family.</text>
</comment>
<protein>
    <submittedName>
        <fullName evidence="9">SusC/RagA family TonB-linked outer membrane protein</fullName>
    </submittedName>
</protein>
<keyword evidence="3 7" id="KW-1134">Transmembrane beta strand</keyword>
<evidence type="ECO:0000256" key="5">
    <source>
        <dbReference type="ARBA" id="ARBA00023136"/>
    </source>
</evidence>
<gene>
    <name evidence="9" type="ORF">GCM10011386_12790</name>
</gene>
<dbReference type="InterPro" id="IPR023996">
    <property type="entry name" value="TonB-dep_OMP_SusC/RagA"/>
</dbReference>
<dbReference type="Gene3D" id="2.170.130.10">
    <property type="entry name" value="TonB-dependent receptor, plug domain"/>
    <property type="match status" value="1"/>
</dbReference>
<evidence type="ECO:0000256" key="4">
    <source>
        <dbReference type="ARBA" id="ARBA00022692"/>
    </source>
</evidence>
<evidence type="ECO:0000256" key="6">
    <source>
        <dbReference type="ARBA" id="ARBA00023237"/>
    </source>
</evidence>
<dbReference type="Pfam" id="PF07715">
    <property type="entry name" value="Plug"/>
    <property type="match status" value="1"/>
</dbReference>
<dbReference type="EMBL" id="BMIK01000003">
    <property type="protein sequence ID" value="GGC22305.1"/>
    <property type="molecule type" value="Genomic_DNA"/>
</dbReference>
<accession>A0ABQ1LDV9</accession>
<dbReference type="InterPro" id="IPR039426">
    <property type="entry name" value="TonB-dep_rcpt-like"/>
</dbReference>
<keyword evidence="2 7" id="KW-0813">Transport</keyword>
<keyword evidence="6 7" id="KW-0998">Cell outer membrane</keyword>
<dbReference type="InterPro" id="IPR023997">
    <property type="entry name" value="TonB-dep_OMP_SusC/RagA_CS"/>
</dbReference>
<comment type="caution">
    <text evidence="9">The sequence shown here is derived from an EMBL/GenBank/DDBJ whole genome shotgun (WGS) entry which is preliminary data.</text>
</comment>
<dbReference type="NCBIfam" id="TIGR04057">
    <property type="entry name" value="SusC_RagA_signa"/>
    <property type="match status" value="1"/>
</dbReference>
<dbReference type="Proteomes" id="UP000597338">
    <property type="component" value="Unassembled WGS sequence"/>
</dbReference>
<dbReference type="Gene3D" id="2.40.170.20">
    <property type="entry name" value="TonB-dependent receptor, beta-barrel domain"/>
    <property type="match status" value="1"/>
</dbReference>
<comment type="subcellular location">
    <subcellularLocation>
        <location evidence="1 7">Cell outer membrane</location>
        <topology evidence="1 7">Multi-pass membrane protein</topology>
    </subcellularLocation>
</comment>
<evidence type="ECO:0000259" key="8">
    <source>
        <dbReference type="Pfam" id="PF07715"/>
    </source>
</evidence>
<dbReference type="InterPro" id="IPR008969">
    <property type="entry name" value="CarboxyPept-like_regulatory"/>
</dbReference>
<evidence type="ECO:0000256" key="7">
    <source>
        <dbReference type="PROSITE-ProRule" id="PRU01360"/>
    </source>
</evidence>
<evidence type="ECO:0000256" key="1">
    <source>
        <dbReference type="ARBA" id="ARBA00004571"/>
    </source>
</evidence>
<proteinExistence type="inferred from homology"/>
<keyword evidence="10" id="KW-1185">Reference proteome</keyword>
<dbReference type="SUPFAM" id="SSF56935">
    <property type="entry name" value="Porins"/>
    <property type="match status" value="1"/>
</dbReference>
<evidence type="ECO:0000313" key="10">
    <source>
        <dbReference type="Proteomes" id="UP000597338"/>
    </source>
</evidence>
<evidence type="ECO:0000256" key="3">
    <source>
        <dbReference type="ARBA" id="ARBA00022452"/>
    </source>
</evidence>
<dbReference type="InterPro" id="IPR012910">
    <property type="entry name" value="Plug_dom"/>
</dbReference>
<dbReference type="PROSITE" id="PS52016">
    <property type="entry name" value="TONB_DEPENDENT_REC_3"/>
    <property type="match status" value="1"/>
</dbReference>
<dbReference type="InterPro" id="IPR037066">
    <property type="entry name" value="Plug_dom_sf"/>
</dbReference>
<organism evidence="9 10">
    <name type="scientific">Parapedobacter defluvii</name>
    <dbReference type="NCBI Taxonomy" id="2045106"/>
    <lineage>
        <taxon>Bacteria</taxon>
        <taxon>Pseudomonadati</taxon>
        <taxon>Bacteroidota</taxon>
        <taxon>Sphingobacteriia</taxon>
        <taxon>Sphingobacteriales</taxon>
        <taxon>Sphingobacteriaceae</taxon>
        <taxon>Parapedobacter</taxon>
    </lineage>
</organism>
<evidence type="ECO:0000313" key="9">
    <source>
        <dbReference type="EMBL" id="GGC22305.1"/>
    </source>
</evidence>
<keyword evidence="4 7" id="KW-0812">Transmembrane</keyword>